<dbReference type="Gene3D" id="1.10.510.10">
    <property type="entry name" value="Transferase(Phosphotransferase) domain 1"/>
    <property type="match status" value="1"/>
</dbReference>
<dbReference type="RefSeq" id="WP_311597361.1">
    <property type="nucleotide sequence ID" value="NZ_JAVREM010000007.1"/>
</dbReference>
<proteinExistence type="inferred from homology"/>
<dbReference type="InterPro" id="IPR028081">
    <property type="entry name" value="Leu-bd"/>
</dbReference>
<evidence type="ECO:0000256" key="2">
    <source>
        <dbReference type="ARBA" id="ARBA00022729"/>
    </source>
</evidence>
<dbReference type="InterPro" id="IPR008271">
    <property type="entry name" value="Ser/Thr_kinase_AS"/>
</dbReference>
<evidence type="ECO:0000313" key="9">
    <source>
        <dbReference type="Proteomes" id="UP001183420"/>
    </source>
</evidence>
<evidence type="ECO:0000313" key="8">
    <source>
        <dbReference type="EMBL" id="MDT0318597.1"/>
    </source>
</evidence>
<dbReference type="InterPro" id="IPR028082">
    <property type="entry name" value="Peripla_BP_I"/>
</dbReference>
<keyword evidence="8" id="KW-0808">Transferase</keyword>
<dbReference type="InterPro" id="IPR000719">
    <property type="entry name" value="Prot_kinase_dom"/>
</dbReference>
<dbReference type="PANTHER" id="PTHR47151:SF2">
    <property type="entry name" value="AMINO ACID BINDING PROTEIN"/>
    <property type="match status" value="1"/>
</dbReference>
<dbReference type="EMBL" id="JAVREM010000007">
    <property type="protein sequence ID" value="MDT0318597.1"/>
    <property type="molecule type" value="Genomic_DNA"/>
</dbReference>
<gene>
    <name evidence="8" type="ORF">RNC47_09645</name>
</gene>
<dbReference type="PROSITE" id="PS00107">
    <property type="entry name" value="PROTEIN_KINASE_ATP"/>
    <property type="match status" value="1"/>
</dbReference>
<keyword evidence="2" id="KW-0732">Signal</keyword>
<evidence type="ECO:0000256" key="1">
    <source>
        <dbReference type="ARBA" id="ARBA00010062"/>
    </source>
</evidence>
<sequence length="731" mass="75284">MAELAGLADGDPRRVGRYRVLARLGAGGMGRVFLARSPGGRPVAVKVVRSELAEDAEFRRRFAREVAAARRVNSFFTAGVVDADPGGAPPWLATAYVAGLSLNEAISAHGPWPEPSVRALGAGLAEALEAIHATGLVHRDLKPSNVLLARDGPRVIDFGISLAMGATALTMPGAVVGTPGFIAPEQLRNGEAGPASDVFSLGAVLVYTASGTGPFGEGTAEEVNFRAAFEPPRLRDVPPGLRGLAGRCLEKEPRLRPSVAELLTALASDTGTSPLVAGEWLPAPVSHAVRERTETPLPTTPPAPTPSLPEAPPPPGTLGPAAPAGPPGRGPSRRALLTAAGGTAVVAGGGALAWRLARGGDTGGDTGGDGAAGERTVRIAVQGDLSGSNADIGREMLDAARLAVDQANASGDHPGLRLEVVEADDQGAEARAATAAQAAIDDGDVVAVVGPASYETVLAAGPRYSGAGLAFLVHSVTEAELAGQGFATLLRAVPDDRQSGTAIGEFLARHPAVFGATVIDNETSYGVAVANEVQAVLVNDQTHYLESRKSVASDETDLDGLVREITDSDADTVAFLGEVDQASALATALDAADFVGPRITGNRVLDQGFLDRAGQAAEGWFLASFVVDPFTDDATTEFAGRFDEAYGRQPGYFAARAYDVTRLVTEAVAGLDPEAVDRDTVFQALSRASHEGVTGVIRFGRDGEYGGSGPHLYQVTDGAFAPLGRIEEYGF</sequence>
<dbReference type="InterPro" id="IPR017441">
    <property type="entry name" value="Protein_kinase_ATP_BS"/>
</dbReference>
<comment type="caution">
    <text evidence="8">The sequence shown here is derived from an EMBL/GenBank/DDBJ whole genome shotgun (WGS) entry which is preliminary data.</text>
</comment>
<evidence type="ECO:0000256" key="6">
    <source>
        <dbReference type="SAM" id="MobiDB-lite"/>
    </source>
</evidence>
<protein>
    <submittedName>
        <fullName evidence="8">Bifunctional serine/threonine-protein kinase/ABC transporter substrate-binding protein</fullName>
    </submittedName>
</protein>
<comment type="similarity">
    <text evidence="1">Belongs to the leucine-binding protein family.</text>
</comment>
<organism evidence="8 9">
    <name type="scientific">Streptomyces millisiae</name>
    <dbReference type="NCBI Taxonomy" id="3075542"/>
    <lineage>
        <taxon>Bacteria</taxon>
        <taxon>Bacillati</taxon>
        <taxon>Actinomycetota</taxon>
        <taxon>Actinomycetes</taxon>
        <taxon>Kitasatosporales</taxon>
        <taxon>Streptomycetaceae</taxon>
        <taxon>Streptomyces</taxon>
    </lineage>
</organism>
<keyword evidence="3 5" id="KW-0547">Nucleotide-binding</keyword>
<dbReference type="Pfam" id="PF00069">
    <property type="entry name" value="Pkinase"/>
    <property type="match status" value="1"/>
</dbReference>
<feature type="binding site" evidence="5">
    <location>
        <position position="46"/>
    </location>
    <ligand>
        <name>ATP</name>
        <dbReference type="ChEBI" id="CHEBI:30616"/>
    </ligand>
</feature>
<evidence type="ECO:0000256" key="5">
    <source>
        <dbReference type="PROSITE-ProRule" id="PRU10141"/>
    </source>
</evidence>
<dbReference type="SUPFAM" id="SSF56112">
    <property type="entry name" value="Protein kinase-like (PK-like)"/>
    <property type="match status" value="1"/>
</dbReference>
<evidence type="ECO:0000259" key="7">
    <source>
        <dbReference type="PROSITE" id="PS50011"/>
    </source>
</evidence>
<feature type="domain" description="Protein kinase" evidence="7">
    <location>
        <begin position="18"/>
        <end position="276"/>
    </location>
</feature>
<dbReference type="SUPFAM" id="SSF53822">
    <property type="entry name" value="Periplasmic binding protein-like I"/>
    <property type="match status" value="1"/>
</dbReference>
<evidence type="ECO:0000256" key="3">
    <source>
        <dbReference type="ARBA" id="ARBA00022741"/>
    </source>
</evidence>
<dbReference type="Gene3D" id="3.30.200.20">
    <property type="entry name" value="Phosphorylase Kinase, domain 1"/>
    <property type="match status" value="1"/>
</dbReference>
<dbReference type="GO" id="GO:0016301">
    <property type="term" value="F:kinase activity"/>
    <property type="evidence" value="ECO:0007669"/>
    <property type="project" value="UniProtKB-KW"/>
</dbReference>
<dbReference type="Proteomes" id="UP001183420">
    <property type="component" value="Unassembled WGS sequence"/>
</dbReference>
<keyword evidence="8" id="KW-0418">Kinase</keyword>
<feature type="region of interest" description="Disordered" evidence="6">
    <location>
        <begin position="290"/>
        <end position="335"/>
    </location>
</feature>
<dbReference type="CDD" id="cd14014">
    <property type="entry name" value="STKc_PknB_like"/>
    <property type="match status" value="1"/>
</dbReference>
<evidence type="ECO:0000256" key="4">
    <source>
        <dbReference type="ARBA" id="ARBA00022840"/>
    </source>
</evidence>
<dbReference type="PROSITE" id="PS00108">
    <property type="entry name" value="PROTEIN_KINASE_ST"/>
    <property type="match status" value="1"/>
</dbReference>
<dbReference type="Pfam" id="PF13458">
    <property type="entry name" value="Peripla_BP_6"/>
    <property type="match status" value="1"/>
</dbReference>
<dbReference type="PANTHER" id="PTHR47151">
    <property type="entry name" value="LEU/ILE/VAL-BINDING ABC TRANSPORTER SUBUNIT"/>
    <property type="match status" value="1"/>
</dbReference>
<dbReference type="Gene3D" id="3.40.50.2300">
    <property type="match status" value="2"/>
</dbReference>
<accession>A0ABU2LMY9</accession>
<keyword evidence="4 5" id="KW-0067">ATP-binding</keyword>
<dbReference type="InterPro" id="IPR011009">
    <property type="entry name" value="Kinase-like_dom_sf"/>
</dbReference>
<feature type="compositionally biased region" description="Pro residues" evidence="6">
    <location>
        <begin position="298"/>
        <end position="329"/>
    </location>
</feature>
<dbReference type="CDD" id="cd06342">
    <property type="entry name" value="PBP1_ABC_LIVBP-like"/>
    <property type="match status" value="1"/>
</dbReference>
<dbReference type="SMART" id="SM00220">
    <property type="entry name" value="S_TKc"/>
    <property type="match status" value="1"/>
</dbReference>
<name>A0ABU2LMY9_9ACTN</name>
<keyword evidence="9" id="KW-1185">Reference proteome</keyword>
<reference evidence="9" key="1">
    <citation type="submission" date="2023-07" db="EMBL/GenBank/DDBJ databases">
        <title>30 novel species of actinomycetes from the DSMZ collection.</title>
        <authorList>
            <person name="Nouioui I."/>
        </authorList>
    </citation>
    <scope>NUCLEOTIDE SEQUENCE [LARGE SCALE GENOMIC DNA]</scope>
    <source>
        <strain evidence="9">DSM 44918</strain>
    </source>
</reference>
<dbReference type="PROSITE" id="PS50011">
    <property type="entry name" value="PROTEIN_KINASE_DOM"/>
    <property type="match status" value="1"/>
</dbReference>